<keyword evidence="2" id="KW-1185">Reference proteome</keyword>
<protein>
    <submittedName>
        <fullName evidence="1">Uncharacterized protein</fullName>
    </submittedName>
</protein>
<organism evidence="1 2">
    <name type="scientific">Paenibacillus beijingensis</name>
    <dbReference type="NCBI Taxonomy" id="1126833"/>
    <lineage>
        <taxon>Bacteria</taxon>
        <taxon>Bacillati</taxon>
        <taxon>Bacillota</taxon>
        <taxon>Bacilli</taxon>
        <taxon>Bacillales</taxon>
        <taxon>Paenibacillaceae</taxon>
        <taxon>Paenibacillus</taxon>
    </lineage>
</organism>
<evidence type="ECO:0000313" key="1">
    <source>
        <dbReference type="EMBL" id="AJY75657.1"/>
    </source>
</evidence>
<dbReference type="EMBL" id="CP011058">
    <property type="protein sequence ID" value="AJY75657.1"/>
    <property type="molecule type" value="Genomic_DNA"/>
</dbReference>
<dbReference type="KEGG" id="pbj:VN24_15190"/>
<dbReference type="PATRIC" id="fig|1126833.4.peg.3326"/>
<dbReference type="AlphaFoldDB" id="A0A0D5NKZ7"/>
<dbReference type="Proteomes" id="UP000032633">
    <property type="component" value="Chromosome"/>
</dbReference>
<gene>
    <name evidence="1" type="ORF">VN24_15190</name>
</gene>
<evidence type="ECO:0000313" key="2">
    <source>
        <dbReference type="Proteomes" id="UP000032633"/>
    </source>
</evidence>
<reference evidence="2" key="2">
    <citation type="submission" date="2015-03" db="EMBL/GenBank/DDBJ databases">
        <title>Genome sequence of Paenibacillus beijingensis strain DSM 24997T.</title>
        <authorList>
            <person name="Kwak Y."/>
            <person name="Shin J.-H."/>
        </authorList>
    </citation>
    <scope>NUCLEOTIDE SEQUENCE [LARGE SCALE GENOMIC DNA]</scope>
    <source>
        <strain evidence="2">DSM 24997</strain>
    </source>
</reference>
<name>A0A0D5NKZ7_9BACL</name>
<dbReference type="HOGENOM" id="CLU_2684334_0_0_9"/>
<proteinExistence type="predicted"/>
<reference evidence="1 2" key="1">
    <citation type="journal article" date="2015" name="J. Biotechnol.">
        <title>Complete genome sequence of Paenibacillus beijingensis 7188(T) (=DSM 24997(T)), a novel rhizobacterium from jujube garden soil.</title>
        <authorList>
            <person name="Kwak Y."/>
            <person name="Shin J.H."/>
        </authorList>
    </citation>
    <scope>NUCLEOTIDE SEQUENCE [LARGE SCALE GENOMIC DNA]</scope>
    <source>
        <strain evidence="1 2">DSM 24997</strain>
    </source>
</reference>
<accession>A0A0D5NKZ7</accession>
<sequence>MIELALNWTQKDLQFRWQSEVGGPFLAIPAIVQVLPIEIVCLEGKPAMLQEFPAFIVLTRDGVGKKSIFAGILS</sequence>